<evidence type="ECO:0000256" key="2">
    <source>
        <dbReference type="ARBA" id="ARBA00022598"/>
    </source>
</evidence>
<dbReference type="PANTHER" id="PTHR46264:SF4">
    <property type="entry name" value="TYROSINE--TRNA LIGASE, CYTOPLASMIC"/>
    <property type="match status" value="1"/>
</dbReference>
<comment type="catalytic activity">
    <reaction evidence="8">
        <text>tRNA(Tyr) + L-tyrosine + ATP = L-tyrosyl-tRNA(Tyr) + AMP + diphosphate + H(+)</text>
        <dbReference type="Rhea" id="RHEA:10220"/>
        <dbReference type="Rhea" id="RHEA-COMP:9706"/>
        <dbReference type="Rhea" id="RHEA-COMP:9707"/>
        <dbReference type="ChEBI" id="CHEBI:15378"/>
        <dbReference type="ChEBI" id="CHEBI:30616"/>
        <dbReference type="ChEBI" id="CHEBI:33019"/>
        <dbReference type="ChEBI" id="CHEBI:58315"/>
        <dbReference type="ChEBI" id="CHEBI:78442"/>
        <dbReference type="ChEBI" id="CHEBI:78536"/>
        <dbReference type="ChEBI" id="CHEBI:456215"/>
        <dbReference type="EC" id="6.1.1.1"/>
    </reaction>
</comment>
<dbReference type="PANTHER" id="PTHR46264">
    <property type="entry name" value="TYROSINE-TRNA LIGASE"/>
    <property type="match status" value="1"/>
</dbReference>
<reference evidence="10 11" key="1">
    <citation type="submission" date="2024-04" db="EMBL/GenBank/DDBJ databases">
        <title>Tritrichomonas musculus Genome.</title>
        <authorList>
            <person name="Alves-Ferreira E."/>
            <person name="Grigg M."/>
            <person name="Lorenzi H."/>
            <person name="Galac M."/>
        </authorList>
    </citation>
    <scope>NUCLEOTIDE SEQUENCE [LARGE SCALE GENOMIC DNA]</scope>
    <source>
        <strain evidence="10 11">EAF2021</strain>
    </source>
</reference>
<evidence type="ECO:0000256" key="3">
    <source>
        <dbReference type="ARBA" id="ARBA00022741"/>
    </source>
</evidence>
<dbReference type="InterPro" id="IPR014729">
    <property type="entry name" value="Rossmann-like_a/b/a_fold"/>
</dbReference>
<evidence type="ECO:0000256" key="1">
    <source>
        <dbReference type="ARBA" id="ARBA00013160"/>
    </source>
</evidence>
<evidence type="ECO:0000256" key="4">
    <source>
        <dbReference type="ARBA" id="ARBA00022840"/>
    </source>
</evidence>
<evidence type="ECO:0000256" key="6">
    <source>
        <dbReference type="ARBA" id="ARBA00023146"/>
    </source>
</evidence>
<dbReference type="Gene3D" id="3.40.50.620">
    <property type="entry name" value="HUPs"/>
    <property type="match status" value="1"/>
</dbReference>
<evidence type="ECO:0000256" key="8">
    <source>
        <dbReference type="ARBA" id="ARBA00048248"/>
    </source>
</evidence>
<comment type="similarity">
    <text evidence="9">Belongs to the class-I aminoacyl-tRNA synthetase family.</text>
</comment>
<keyword evidence="3 9" id="KW-0547">Nucleotide-binding</keyword>
<keyword evidence="2 9" id="KW-0436">Ligase</keyword>
<protein>
    <recommendedName>
        <fullName evidence="1">tyrosine--tRNA ligase</fullName>
        <ecNumber evidence="1">6.1.1.1</ecNumber>
    </recommendedName>
    <alternativeName>
        <fullName evidence="7">Tyrosyl-tRNA synthetase</fullName>
    </alternativeName>
</protein>
<sequence>MLYPCMQDVDITRMGQQQKSCIGMAREYAATINDESKDEKLSLPVHLENHLILGLDGRKKMSKSNSSKAIFVDDCADVIKEKMKSAACTDDINGNPIFDYIKYLILPWFNSIEIEGQIFNNSKEIEKEFEKFDKTNLKSTVDFISLRCLNL</sequence>
<evidence type="ECO:0000256" key="5">
    <source>
        <dbReference type="ARBA" id="ARBA00022917"/>
    </source>
</evidence>
<proteinExistence type="inferred from homology"/>
<evidence type="ECO:0000313" key="11">
    <source>
        <dbReference type="Proteomes" id="UP001470230"/>
    </source>
</evidence>
<dbReference type="EC" id="6.1.1.1" evidence="1"/>
<dbReference type="InterPro" id="IPR002305">
    <property type="entry name" value="aa-tRNA-synth_Ic"/>
</dbReference>
<name>A0ABR2L2F6_9EUKA</name>
<dbReference type="SUPFAM" id="SSF52374">
    <property type="entry name" value="Nucleotidylyl transferase"/>
    <property type="match status" value="1"/>
</dbReference>
<evidence type="ECO:0000256" key="7">
    <source>
        <dbReference type="ARBA" id="ARBA00033323"/>
    </source>
</evidence>
<accession>A0ABR2L2F6</accession>
<dbReference type="Proteomes" id="UP001470230">
    <property type="component" value="Unassembled WGS sequence"/>
</dbReference>
<dbReference type="EMBL" id="JAPFFF010000002">
    <property type="protein sequence ID" value="KAK8897536.1"/>
    <property type="molecule type" value="Genomic_DNA"/>
</dbReference>
<keyword evidence="6 9" id="KW-0030">Aminoacyl-tRNA synthetase</keyword>
<dbReference type="InterPro" id="IPR050489">
    <property type="entry name" value="Tyr-tRNA_synthase"/>
</dbReference>
<dbReference type="Pfam" id="PF00579">
    <property type="entry name" value="tRNA-synt_1b"/>
    <property type="match status" value="1"/>
</dbReference>
<keyword evidence="5 9" id="KW-0648">Protein biosynthesis</keyword>
<organism evidence="10 11">
    <name type="scientific">Tritrichomonas musculus</name>
    <dbReference type="NCBI Taxonomy" id="1915356"/>
    <lineage>
        <taxon>Eukaryota</taxon>
        <taxon>Metamonada</taxon>
        <taxon>Parabasalia</taxon>
        <taxon>Tritrichomonadida</taxon>
        <taxon>Tritrichomonadidae</taxon>
        <taxon>Tritrichomonas</taxon>
    </lineage>
</organism>
<evidence type="ECO:0000256" key="9">
    <source>
        <dbReference type="RuleBase" id="RU363036"/>
    </source>
</evidence>
<gene>
    <name evidence="10" type="ORF">M9Y10_015492</name>
</gene>
<evidence type="ECO:0000313" key="10">
    <source>
        <dbReference type="EMBL" id="KAK8897536.1"/>
    </source>
</evidence>
<comment type="caution">
    <text evidence="10">The sequence shown here is derived from an EMBL/GenBank/DDBJ whole genome shotgun (WGS) entry which is preliminary data.</text>
</comment>
<keyword evidence="11" id="KW-1185">Reference proteome</keyword>
<keyword evidence="4 9" id="KW-0067">ATP-binding</keyword>